<organism evidence="2">
    <name type="scientific">Ixodes ricinus</name>
    <name type="common">Common tick</name>
    <name type="synonym">Acarus ricinus</name>
    <dbReference type="NCBI Taxonomy" id="34613"/>
    <lineage>
        <taxon>Eukaryota</taxon>
        <taxon>Metazoa</taxon>
        <taxon>Ecdysozoa</taxon>
        <taxon>Arthropoda</taxon>
        <taxon>Chelicerata</taxon>
        <taxon>Arachnida</taxon>
        <taxon>Acari</taxon>
        <taxon>Parasitiformes</taxon>
        <taxon>Ixodida</taxon>
        <taxon>Ixodoidea</taxon>
        <taxon>Ixodidae</taxon>
        <taxon>Ixodinae</taxon>
        <taxon>Ixodes</taxon>
    </lineage>
</organism>
<protein>
    <submittedName>
        <fullName evidence="2">Uncharacterized protein</fullName>
    </submittedName>
</protein>
<name>A0A6B0UFH6_IXORI</name>
<reference evidence="2" key="1">
    <citation type="submission" date="2019-12" db="EMBL/GenBank/DDBJ databases">
        <title>An insight into the sialome of adult female Ixodes ricinus ticks feeding for 6 days.</title>
        <authorList>
            <person name="Perner J."/>
            <person name="Ribeiro J.M.C."/>
        </authorList>
    </citation>
    <scope>NUCLEOTIDE SEQUENCE</scope>
    <source>
        <strain evidence="2">Semi-engorged</strain>
        <tissue evidence="2">Salivary glands</tissue>
    </source>
</reference>
<accession>A0A6B0UFH6</accession>
<keyword evidence="1" id="KW-0472">Membrane</keyword>
<proteinExistence type="predicted"/>
<feature type="transmembrane region" description="Helical" evidence="1">
    <location>
        <begin position="65"/>
        <end position="85"/>
    </location>
</feature>
<keyword evidence="1" id="KW-1133">Transmembrane helix</keyword>
<dbReference type="AlphaFoldDB" id="A0A6B0UFH6"/>
<dbReference type="EMBL" id="GIFC01003380">
    <property type="protein sequence ID" value="MXU85463.1"/>
    <property type="molecule type" value="Transcribed_RNA"/>
</dbReference>
<evidence type="ECO:0000256" key="1">
    <source>
        <dbReference type="SAM" id="Phobius"/>
    </source>
</evidence>
<evidence type="ECO:0000313" key="2">
    <source>
        <dbReference type="EMBL" id="MXU85463.1"/>
    </source>
</evidence>
<feature type="transmembrane region" description="Helical" evidence="1">
    <location>
        <begin position="39"/>
        <end position="58"/>
    </location>
</feature>
<sequence length="86" mass="9906">MFFRMFFSRATFTFCLAVTAFAFLGTDRALETPLSEERAPAFFFAFFGPADFFFNLPCAIFECVMMLRSISFVIDLLFSCFGFVLH</sequence>
<keyword evidence="1" id="KW-0812">Transmembrane</keyword>